<comment type="caution">
    <text evidence="1">The sequence shown here is derived from an EMBL/GenBank/DDBJ whole genome shotgun (WGS) entry which is preliminary data.</text>
</comment>
<sequence>MKKIILVVFALFISFPLIGQTLNKYKYVIIPKRLDFVKKDDQYSTSTLTRHLFKQEGFEVFYDNEVLPEEYINDPCKGLLVSVDNLSGLLTTRIIISLKNCYKEQVFVSQEGKSKVKEYRKAYHEAIRQAFKSVEFLGYYYEEPKEKPATDVAVEEKQETKIVEDNGPFEEVVVEQITSEVEVAEPAVVEKVQKTVEKVPTKKETLAFNGDILYAQAIDGGFQLVNSKPEIVAKIFKTSDVDSFLMDSDLFKGLLKKENGEWFIEAIENGKVVKAKVNIKF</sequence>
<dbReference type="EMBL" id="JAABOQ010000001">
    <property type="protein sequence ID" value="NER16217.1"/>
    <property type="molecule type" value="Genomic_DNA"/>
</dbReference>
<proteinExistence type="predicted"/>
<dbReference type="RefSeq" id="WP_164029463.1">
    <property type="nucleotide sequence ID" value="NZ_JAABOQ010000001.1"/>
</dbReference>
<reference evidence="1 2" key="1">
    <citation type="submission" date="2020-01" db="EMBL/GenBank/DDBJ databases">
        <title>Spongiivirga citrea KCTC 32990T.</title>
        <authorList>
            <person name="Wang G."/>
        </authorList>
    </citation>
    <scope>NUCLEOTIDE SEQUENCE [LARGE SCALE GENOMIC DNA]</scope>
    <source>
        <strain evidence="1 2">KCTC 32990</strain>
    </source>
</reference>
<dbReference type="Proteomes" id="UP000474296">
    <property type="component" value="Unassembled WGS sequence"/>
</dbReference>
<protein>
    <submittedName>
        <fullName evidence="1">Uncharacterized protein</fullName>
    </submittedName>
</protein>
<gene>
    <name evidence="1" type="ORF">GWK10_03290</name>
</gene>
<keyword evidence="2" id="KW-1185">Reference proteome</keyword>
<evidence type="ECO:0000313" key="2">
    <source>
        <dbReference type="Proteomes" id="UP000474296"/>
    </source>
</evidence>
<dbReference type="AlphaFoldDB" id="A0A6M0CLC0"/>
<name>A0A6M0CLC0_9FLAO</name>
<organism evidence="1 2">
    <name type="scientific">Spongiivirga citrea</name>
    <dbReference type="NCBI Taxonomy" id="1481457"/>
    <lineage>
        <taxon>Bacteria</taxon>
        <taxon>Pseudomonadati</taxon>
        <taxon>Bacteroidota</taxon>
        <taxon>Flavobacteriia</taxon>
        <taxon>Flavobacteriales</taxon>
        <taxon>Flavobacteriaceae</taxon>
        <taxon>Spongiivirga</taxon>
    </lineage>
</organism>
<accession>A0A6M0CLC0</accession>
<evidence type="ECO:0000313" key="1">
    <source>
        <dbReference type="EMBL" id="NER16217.1"/>
    </source>
</evidence>